<name>A0ABP0FV36_CLALP</name>
<comment type="caution">
    <text evidence="1">The sequence shown here is derived from an EMBL/GenBank/DDBJ whole genome shotgun (WGS) entry which is preliminary data.</text>
</comment>
<reference evidence="1 2" key="1">
    <citation type="submission" date="2024-02" db="EMBL/GenBank/DDBJ databases">
        <authorList>
            <person name="Daric V."/>
            <person name="Darras S."/>
        </authorList>
    </citation>
    <scope>NUCLEOTIDE SEQUENCE [LARGE SCALE GENOMIC DNA]</scope>
</reference>
<evidence type="ECO:0000313" key="2">
    <source>
        <dbReference type="Proteomes" id="UP001642483"/>
    </source>
</evidence>
<protein>
    <recommendedName>
        <fullName evidence="3">C2H2-type domain-containing protein</fullName>
    </recommendedName>
</protein>
<dbReference type="Proteomes" id="UP001642483">
    <property type="component" value="Unassembled WGS sequence"/>
</dbReference>
<evidence type="ECO:0000313" key="1">
    <source>
        <dbReference type="EMBL" id="CAK8682259.1"/>
    </source>
</evidence>
<keyword evidence="2" id="KW-1185">Reference proteome</keyword>
<accession>A0ABP0FV36</accession>
<proteinExistence type="predicted"/>
<dbReference type="EMBL" id="CAWYQH010000090">
    <property type="protein sequence ID" value="CAK8682259.1"/>
    <property type="molecule type" value="Genomic_DNA"/>
</dbReference>
<gene>
    <name evidence="1" type="ORF">CVLEPA_LOCUS12941</name>
</gene>
<sequence length="277" mass="32520">MVMNVGRHCSEVHKISYNELSRESKDKCPLCDKYVKFLVKHLKGAKHKDEARAKELVMSLDKRRRDNTAKSPEPKGTIFSWTVCLQKFSSYLQSVDGGGKREVDAEKQKSILQRIVSICDFEDLKAFTLDTYQKKHVKFLEESKCKPSTFISHNCALVAFIKFLTMRHAAECSFQFQPTMIRIKQWNEFYRRRLQERRHEIRESDRRNAIRTEDVNKVLHSRHVMRCIQDMQLMVEHPGLSRMRVYGEVFFTVLAFENTQRPSAVRGIIINEAKADE</sequence>
<organism evidence="1 2">
    <name type="scientific">Clavelina lepadiformis</name>
    <name type="common">Light-bulb sea squirt</name>
    <name type="synonym">Ascidia lepadiformis</name>
    <dbReference type="NCBI Taxonomy" id="159417"/>
    <lineage>
        <taxon>Eukaryota</taxon>
        <taxon>Metazoa</taxon>
        <taxon>Chordata</taxon>
        <taxon>Tunicata</taxon>
        <taxon>Ascidiacea</taxon>
        <taxon>Aplousobranchia</taxon>
        <taxon>Clavelinidae</taxon>
        <taxon>Clavelina</taxon>
    </lineage>
</organism>
<evidence type="ECO:0008006" key="3">
    <source>
        <dbReference type="Google" id="ProtNLM"/>
    </source>
</evidence>